<dbReference type="InterPro" id="IPR001138">
    <property type="entry name" value="Zn2Cys6_DnaBD"/>
</dbReference>
<dbReference type="EMBL" id="MCBS01024543">
    <property type="protein sequence ID" value="RKF73210.1"/>
    <property type="molecule type" value="Genomic_DNA"/>
</dbReference>
<evidence type="ECO:0000313" key="2">
    <source>
        <dbReference type="EMBL" id="RKF73210.1"/>
    </source>
</evidence>
<name>A0A420IF89_9PEZI</name>
<dbReference type="CDD" id="cd00067">
    <property type="entry name" value="GAL4"/>
    <property type="match status" value="1"/>
</dbReference>
<keyword evidence="1" id="KW-0539">Nucleus</keyword>
<dbReference type="GO" id="GO:0008270">
    <property type="term" value="F:zinc ion binding"/>
    <property type="evidence" value="ECO:0007669"/>
    <property type="project" value="InterPro"/>
</dbReference>
<dbReference type="GO" id="GO:0003677">
    <property type="term" value="F:DNA binding"/>
    <property type="evidence" value="ECO:0007669"/>
    <property type="project" value="UniProtKB-KW"/>
</dbReference>
<dbReference type="SUPFAM" id="SSF57701">
    <property type="entry name" value="Zn2/Cys6 DNA-binding domain"/>
    <property type="match status" value="1"/>
</dbReference>
<evidence type="ECO:0000313" key="3">
    <source>
        <dbReference type="Proteomes" id="UP000285326"/>
    </source>
</evidence>
<dbReference type="Proteomes" id="UP000285326">
    <property type="component" value="Unassembled WGS sequence"/>
</dbReference>
<dbReference type="GO" id="GO:0000981">
    <property type="term" value="F:DNA-binding transcription factor activity, RNA polymerase II-specific"/>
    <property type="evidence" value="ECO:0007669"/>
    <property type="project" value="InterPro"/>
</dbReference>
<accession>A0A420IF89</accession>
<comment type="caution">
    <text evidence="2">The sequence shown here is derived from an EMBL/GenBank/DDBJ whole genome shotgun (WGS) entry which is preliminary data.</text>
</comment>
<organism evidence="2 3">
    <name type="scientific">Golovinomyces cichoracearum</name>
    <dbReference type="NCBI Taxonomy" id="62708"/>
    <lineage>
        <taxon>Eukaryota</taxon>
        <taxon>Fungi</taxon>
        <taxon>Dikarya</taxon>
        <taxon>Ascomycota</taxon>
        <taxon>Pezizomycotina</taxon>
        <taxon>Leotiomycetes</taxon>
        <taxon>Erysiphales</taxon>
        <taxon>Erysiphaceae</taxon>
        <taxon>Golovinomyces</taxon>
    </lineage>
</organism>
<sequence>MVKTILIPSDTMRAYRACLNCRNRKSKCDLDLNQGRPLGDFKNSSSSSPATQSGLAPFSNNFAHVAPNHNSHFFQSQILNGRLDNKLDEICPWNEIPLSTNGSERICSRQTEQVIVGSTIVNE</sequence>
<proteinExistence type="predicted"/>
<dbReference type="InterPro" id="IPR036864">
    <property type="entry name" value="Zn2-C6_fun-type_DNA-bd_sf"/>
</dbReference>
<protein>
    <submittedName>
        <fullName evidence="2">Putative zn2 cys6 dna-binding protein</fullName>
    </submittedName>
</protein>
<gene>
    <name evidence="2" type="ORF">GcM1_245118</name>
</gene>
<reference evidence="2 3" key="1">
    <citation type="journal article" date="2018" name="BMC Genomics">
        <title>Comparative genome analyses reveal sequence features reflecting distinct modes of host-adaptation between dicot and monocot powdery mildew.</title>
        <authorList>
            <person name="Wu Y."/>
            <person name="Ma X."/>
            <person name="Pan Z."/>
            <person name="Kale S.D."/>
            <person name="Song Y."/>
            <person name="King H."/>
            <person name="Zhang Q."/>
            <person name="Presley C."/>
            <person name="Deng X."/>
            <person name="Wei C.I."/>
            <person name="Xiao S."/>
        </authorList>
    </citation>
    <scope>NUCLEOTIDE SEQUENCE [LARGE SCALE GENOMIC DNA]</scope>
    <source>
        <strain evidence="2">UMSG1</strain>
    </source>
</reference>
<evidence type="ECO:0000256" key="1">
    <source>
        <dbReference type="ARBA" id="ARBA00023242"/>
    </source>
</evidence>
<dbReference type="AlphaFoldDB" id="A0A420IF89"/>
<keyword evidence="2" id="KW-0238">DNA-binding</keyword>